<dbReference type="InterPro" id="IPR006638">
    <property type="entry name" value="Elp3/MiaA/NifB-like_rSAM"/>
</dbReference>
<comment type="subcellular location">
    <subcellularLocation>
        <location evidence="9">Cytoplasm</location>
    </subcellularLocation>
</comment>
<keyword evidence="12" id="KW-1185">Reference proteome</keyword>
<dbReference type="PATRIC" id="fig|36849.3.peg.2419"/>
<accession>A0A0N8NT85</accession>
<evidence type="ECO:0000256" key="2">
    <source>
        <dbReference type="ARBA" id="ARBA00017228"/>
    </source>
</evidence>
<dbReference type="PANTHER" id="PTHR13932:SF5">
    <property type="entry name" value="RADICAL S-ADENOSYL METHIONINE DOMAIN-CONTAINING PROTEIN 1, MITOCHONDRIAL"/>
    <property type="match status" value="1"/>
</dbReference>
<dbReference type="GO" id="GO:0004109">
    <property type="term" value="F:coproporphyrinogen oxidase activity"/>
    <property type="evidence" value="ECO:0007669"/>
    <property type="project" value="InterPro"/>
</dbReference>
<dbReference type="SMART" id="SM00729">
    <property type="entry name" value="Elp3"/>
    <property type="match status" value="1"/>
</dbReference>
<evidence type="ECO:0000256" key="6">
    <source>
        <dbReference type="ARBA" id="ARBA00023004"/>
    </source>
</evidence>
<gene>
    <name evidence="11" type="primary">hemN_4</name>
    <name evidence="11" type="ORF">OXPF_22950</name>
</gene>
<keyword evidence="9" id="KW-0004">4Fe-4S</keyword>
<dbReference type="SFLD" id="SFLDS00029">
    <property type="entry name" value="Radical_SAM"/>
    <property type="match status" value="1"/>
</dbReference>
<dbReference type="NCBIfam" id="TIGR00539">
    <property type="entry name" value="hemN_rel"/>
    <property type="match status" value="1"/>
</dbReference>
<evidence type="ECO:0000256" key="4">
    <source>
        <dbReference type="ARBA" id="ARBA00022691"/>
    </source>
</evidence>
<dbReference type="Pfam" id="PF04055">
    <property type="entry name" value="Radical_SAM"/>
    <property type="match status" value="1"/>
</dbReference>
<dbReference type="SFLD" id="SFLDF00288">
    <property type="entry name" value="HemN-like__clustered_with_nucl"/>
    <property type="match status" value="1"/>
</dbReference>
<dbReference type="RefSeq" id="WP_083479864.1">
    <property type="nucleotide sequence ID" value="NZ_LKET01000032.1"/>
</dbReference>
<dbReference type="STRING" id="36849.OXPF_22950"/>
<keyword evidence="5 9" id="KW-0479">Metal-binding</keyword>
<evidence type="ECO:0000256" key="5">
    <source>
        <dbReference type="ARBA" id="ARBA00022723"/>
    </source>
</evidence>
<keyword evidence="9" id="KW-0963">Cytoplasm</keyword>
<keyword evidence="4 9" id="KW-0949">S-adenosyl-L-methionine</keyword>
<evidence type="ECO:0000256" key="1">
    <source>
        <dbReference type="ARBA" id="ARBA00006100"/>
    </source>
</evidence>
<dbReference type="SFLD" id="SFLDG01082">
    <property type="entry name" value="B12-binding_domain_containing"/>
    <property type="match status" value="1"/>
</dbReference>
<dbReference type="PROSITE" id="PS51918">
    <property type="entry name" value="RADICAL_SAM"/>
    <property type="match status" value="1"/>
</dbReference>
<dbReference type="GO" id="GO:0046872">
    <property type="term" value="F:metal ion binding"/>
    <property type="evidence" value="ECO:0007669"/>
    <property type="project" value="UniProtKB-UniRule"/>
</dbReference>
<keyword evidence="6 9" id="KW-0408">Iron</keyword>
<evidence type="ECO:0000313" key="11">
    <source>
        <dbReference type="EMBL" id="KPU44128.1"/>
    </source>
</evidence>
<evidence type="ECO:0000256" key="7">
    <source>
        <dbReference type="ARBA" id="ARBA00023014"/>
    </source>
</evidence>
<dbReference type="GO" id="GO:0005737">
    <property type="term" value="C:cytoplasm"/>
    <property type="evidence" value="ECO:0007669"/>
    <property type="project" value="UniProtKB-SubCell"/>
</dbReference>
<organism evidence="11 12">
    <name type="scientific">Oxobacter pfennigii</name>
    <dbReference type="NCBI Taxonomy" id="36849"/>
    <lineage>
        <taxon>Bacteria</taxon>
        <taxon>Bacillati</taxon>
        <taxon>Bacillota</taxon>
        <taxon>Clostridia</taxon>
        <taxon>Eubacteriales</taxon>
        <taxon>Clostridiaceae</taxon>
        <taxon>Oxobacter</taxon>
    </lineage>
</organism>
<keyword evidence="11" id="KW-0560">Oxidoreductase</keyword>
<feature type="domain" description="Radical SAM core" evidence="10">
    <location>
        <begin position="1"/>
        <end position="232"/>
    </location>
</feature>
<dbReference type="GO" id="GO:0006779">
    <property type="term" value="P:porphyrin-containing compound biosynthetic process"/>
    <property type="evidence" value="ECO:0007669"/>
    <property type="project" value="InterPro"/>
</dbReference>
<dbReference type="InterPro" id="IPR034505">
    <property type="entry name" value="Coproporphyrinogen-III_oxidase"/>
</dbReference>
<evidence type="ECO:0000256" key="8">
    <source>
        <dbReference type="ARBA" id="ARBA00023186"/>
    </source>
</evidence>
<keyword evidence="3 9" id="KW-0349">Heme</keyword>
<dbReference type="SFLD" id="SFLDF00562">
    <property type="entry name" value="HemN-like__clustered_with_heat"/>
    <property type="match status" value="1"/>
</dbReference>
<dbReference type="OrthoDB" id="9808022at2"/>
<dbReference type="Pfam" id="PF06969">
    <property type="entry name" value="HemN_C"/>
    <property type="match status" value="1"/>
</dbReference>
<dbReference type="AlphaFoldDB" id="A0A0N8NT85"/>
<evidence type="ECO:0000259" key="10">
    <source>
        <dbReference type="PROSITE" id="PS51918"/>
    </source>
</evidence>
<evidence type="ECO:0000313" key="12">
    <source>
        <dbReference type="Proteomes" id="UP000050326"/>
    </source>
</evidence>
<reference evidence="11 12" key="1">
    <citation type="submission" date="2015-09" db="EMBL/GenBank/DDBJ databases">
        <title>Genome sequence of Oxobacter pfennigii DSM 3222.</title>
        <authorList>
            <person name="Poehlein A."/>
            <person name="Bengelsdorf F.R."/>
            <person name="Schiel-Bengelsdorf B."/>
            <person name="Duerre P."/>
            <person name="Daniel R."/>
        </authorList>
    </citation>
    <scope>NUCLEOTIDE SEQUENCE [LARGE SCALE GENOMIC DNA]</scope>
    <source>
        <strain evidence="11 12">DSM 3222</strain>
    </source>
</reference>
<evidence type="ECO:0000256" key="9">
    <source>
        <dbReference type="RuleBase" id="RU364116"/>
    </source>
</evidence>
<dbReference type="Proteomes" id="UP000050326">
    <property type="component" value="Unassembled WGS sequence"/>
</dbReference>
<dbReference type="InterPro" id="IPR004559">
    <property type="entry name" value="HemW-like"/>
</dbReference>
<keyword evidence="7 9" id="KW-0411">Iron-sulfur</keyword>
<comment type="similarity">
    <text evidence="1">Belongs to the anaerobic coproporphyrinogen-III oxidase family. HemW subfamily.</text>
</comment>
<dbReference type="CDD" id="cd01335">
    <property type="entry name" value="Radical_SAM"/>
    <property type="match status" value="1"/>
</dbReference>
<dbReference type="PANTHER" id="PTHR13932">
    <property type="entry name" value="COPROPORPHYRINIGEN III OXIDASE"/>
    <property type="match status" value="1"/>
</dbReference>
<comment type="caution">
    <text evidence="11">The sequence shown here is derived from an EMBL/GenBank/DDBJ whole genome shotgun (WGS) entry which is preliminary data.</text>
</comment>
<dbReference type="EMBL" id="LKET01000032">
    <property type="protein sequence ID" value="KPU44128.1"/>
    <property type="molecule type" value="Genomic_DNA"/>
</dbReference>
<dbReference type="SFLD" id="SFLDG01065">
    <property type="entry name" value="anaerobic_coproporphyrinogen-I"/>
    <property type="match status" value="1"/>
</dbReference>
<dbReference type="InterPro" id="IPR010723">
    <property type="entry name" value="HemN_C"/>
</dbReference>
<sequence>MKELGLYIHIPFCKSKCYYCDFNSYSGKESIQNEYIKCLIEETEKNLPLIKQYDIKSIYIGGGTPTYLNLDSLKMLLSYLKQFVSADIEYTLEANPGTLSEDKLKLMKRNGINRLSMGLQSFDDSLLKKIGRIHKSGDFIHNYNLARGLGFDNINMDLMFAIPGQSMDSFLNTLNEAIKLKPEHVSCYSLIIEEGTALYEDYKKGHIKETDEDNDRNMYHLAISKLKSAGYEQYEISNFSLPDFESRHNIIYWKCNEYLGLGAGAHSFINGTRFSNILKPEEYIKKINEGHSPRFEYNELTLRDRVQEFMFMGLRMNEGVSYDEFHERFKQDMKKVYGDKIKKLINSGLLKEEGRKISLTEFGRDVSNQVFVEFI</sequence>
<keyword evidence="8 9" id="KW-0143">Chaperone</keyword>
<comment type="function">
    <text evidence="9">Probably acts as a heme chaperone, transferring heme to an unknown acceptor. Binds one molecule of heme per monomer, possibly covalently. Binds 1 [4Fe-4S] cluster. The cluster is coordinated with 3 cysteines and an exchangeable S-adenosyl-L-methionine.</text>
</comment>
<dbReference type="InterPro" id="IPR058240">
    <property type="entry name" value="rSAM_sf"/>
</dbReference>
<dbReference type="Gene3D" id="3.20.20.70">
    <property type="entry name" value="Aldolase class I"/>
    <property type="match status" value="1"/>
</dbReference>
<dbReference type="InterPro" id="IPR013785">
    <property type="entry name" value="Aldolase_TIM"/>
</dbReference>
<protein>
    <recommendedName>
        <fullName evidence="2 9">Heme chaperone HemW</fullName>
    </recommendedName>
</protein>
<evidence type="ECO:0000256" key="3">
    <source>
        <dbReference type="ARBA" id="ARBA00022617"/>
    </source>
</evidence>
<name>A0A0N8NT85_9CLOT</name>
<dbReference type="GO" id="GO:0051539">
    <property type="term" value="F:4 iron, 4 sulfur cluster binding"/>
    <property type="evidence" value="ECO:0007669"/>
    <property type="project" value="UniProtKB-UniRule"/>
</dbReference>
<dbReference type="InterPro" id="IPR007197">
    <property type="entry name" value="rSAM"/>
</dbReference>
<dbReference type="SUPFAM" id="SSF102114">
    <property type="entry name" value="Radical SAM enzymes"/>
    <property type="match status" value="1"/>
</dbReference>
<proteinExistence type="inferred from homology"/>